<dbReference type="GO" id="GO:0051537">
    <property type="term" value="F:2 iron, 2 sulfur cluster binding"/>
    <property type="evidence" value="ECO:0007669"/>
    <property type="project" value="UniProtKB-ARBA"/>
</dbReference>
<organism evidence="3 4">
    <name type="scientific">Enhygromyxa salina</name>
    <dbReference type="NCBI Taxonomy" id="215803"/>
    <lineage>
        <taxon>Bacteria</taxon>
        <taxon>Pseudomonadati</taxon>
        <taxon>Myxococcota</taxon>
        <taxon>Polyangia</taxon>
        <taxon>Nannocystales</taxon>
        <taxon>Nannocystaceae</taxon>
        <taxon>Enhygromyxa</taxon>
    </lineage>
</organism>
<dbReference type="GO" id="GO:0005829">
    <property type="term" value="C:cytosol"/>
    <property type="evidence" value="ECO:0007669"/>
    <property type="project" value="TreeGrafter"/>
</dbReference>
<dbReference type="InterPro" id="IPR050322">
    <property type="entry name" value="Fe-S_cluster_asmbl/transfer"/>
</dbReference>
<accession>A0A0C2D8E3</accession>
<dbReference type="InterPro" id="IPR016092">
    <property type="entry name" value="ATAP"/>
</dbReference>
<dbReference type="Proteomes" id="UP000031599">
    <property type="component" value="Unassembled WGS sequence"/>
</dbReference>
<dbReference type="Gene3D" id="2.60.300.12">
    <property type="entry name" value="HesB-like domain"/>
    <property type="match status" value="1"/>
</dbReference>
<name>A0A0C2D8E3_9BACT</name>
<evidence type="ECO:0000256" key="1">
    <source>
        <dbReference type="ARBA" id="ARBA00006718"/>
    </source>
</evidence>
<dbReference type="EMBL" id="JMCC02000041">
    <property type="protein sequence ID" value="KIG16227.1"/>
    <property type="molecule type" value="Genomic_DNA"/>
</dbReference>
<dbReference type="Pfam" id="PF01521">
    <property type="entry name" value="Fe-S_biosyn"/>
    <property type="match status" value="1"/>
</dbReference>
<dbReference type="PANTHER" id="PTHR10072">
    <property type="entry name" value="IRON-SULFUR CLUSTER ASSEMBLY PROTEIN"/>
    <property type="match status" value="1"/>
</dbReference>
<evidence type="ECO:0000313" key="3">
    <source>
        <dbReference type="EMBL" id="KIG16227.1"/>
    </source>
</evidence>
<dbReference type="AlphaFoldDB" id="A0A0C2D8E3"/>
<reference evidence="3 4" key="1">
    <citation type="submission" date="2014-12" db="EMBL/GenBank/DDBJ databases">
        <title>Genome assembly of Enhygromyxa salina DSM 15201.</title>
        <authorList>
            <person name="Sharma G."/>
            <person name="Subramanian S."/>
        </authorList>
    </citation>
    <scope>NUCLEOTIDE SEQUENCE [LARGE SCALE GENOMIC DNA]</scope>
    <source>
        <strain evidence="3 4">DSM 15201</strain>
    </source>
</reference>
<sequence length="131" mass="13982">MTTHSSEDAASSAVEHAAGSLPKLTVTAAAAEIMHGQLVKRGTPDAAIRFGIRGGGCTGYSYVFEFSDKPPRKNDAVITADNGVRVYVDPKSMIYLEGTTIHFEKGIRGHGFQFDNPNVKNDCGCGESVNF</sequence>
<comment type="similarity">
    <text evidence="1">Belongs to the HesB/IscA family.</text>
</comment>
<dbReference type="GO" id="GO:0016226">
    <property type="term" value="P:iron-sulfur cluster assembly"/>
    <property type="evidence" value="ECO:0007669"/>
    <property type="project" value="InterPro"/>
</dbReference>
<dbReference type="RefSeq" id="WP_146659296.1">
    <property type="nucleotide sequence ID" value="NZ_JMCC02000041.1"/>
</dbReference>
<dbReference type="PANTHER" id="PTHR10072:SF41">
    <property type="entry name" value="IRON-SULFUR CLUSTER ASSEMBLY 1 HOMOLOG, MITOCHONDRIAL"/>
    <property type="match status" value="1"/>
</dbReference>
<proteinExistence type="inferred from homology"/>
<protein>
    <submittedName>
        <fullName evidence="3">Iron binding protein IscA for iron-sulfur cluster assembly</fullName>
    </submittedName>
</protein>
<comment type="caution">
    <text evidence="3">The sequence shown here is derived from an EMBL/GenBank/DDBJ whole genome shotgun (WGS) entry which is preliminary data.</text>
</comment>
<dbReference type="NCBIfam" id="TIGR00049">
    <property type="entry name" value="iron-sulfur cluster assembly accessory protein"/>
    <property type="match status" value="1"/>
</dbReference>
<evidence type="ECO:0000259" key="2">
    <source>
        <dbReference type="Pfam" id="PF01521"/>
    </source>
</evidence>
<gene>
    <name evidence="3" type="ORF">DB30_04839</name>
</gene>
<dbReference type="InterPro" id="IPR035903">
    <property type="entry name" value="HesB-like_dom_sf"/>
</dbReference>
<dbReference type="InterPro" id="IPR000361">
    <property type="entry name" value="ATAP_core_dom"/>
</dbReference>
<feature type="domain" description="Core" evidence="2">
    <location>
        <begin position="23"/>
        <end position="127"/>
    </location>
</feature>
<evidence type="ECO:0000313" key="4">
    <source>
        <dbReference type="Proteomes" id="UP000031599"/>
    </source>
</evidence>
<dbReference type="SUPFAM" id="SSF89360">
    <property type="entry name" value="HesB-like domain"/>
    <property type="match status" value="1"/>
</dbReference>